<accession>A0ABN1GCU8</accession>
<organism evidence="1 2">
    <name type="scientific">Virgibacillus siamensis</name>
    <dbReference type="NCBI Taxonomy" id="480071"/>
    <lineage>
        <taxon>Bacteria</taxon>
        <taxon>Bacillati</taxon>
        <taxon>Bacillota</taxon>
        <taxon>Bacilli</taxon>
        <taxon>Bacillales</taxon>
        <taxon>Bacillaceae</taxon>
        <taxon>Virgibacillus</taxon>
    </lineage>
</organism>
<dbReference type="Proteomes" id="UP001500866">
    <property type="component" value="Unassembled WGS sequence"/>
</dbReference>
<evidence type="ECO:0000313" key="2">
    <source>
        <dbReference type="Proteomes" id="UP001500866"/>
    </source>
</evidence>
<name>A0ABN1GCU8_9BACI</name>
<keyword evidence="2" id="KW-1185">Reference proteome</keyword>
<dbReference type="RefSeq" id="WP_343814288.1">
    <property type="nucleotide sequence ID" value="NZ_BAAADS010000018.1"/>
</dbReference>
<protein>
    <submittedName>
        <fullName evidence="1">Uncharacterized protein</fullName>
    </submittedName>
</protein>
<dbReference type="EMBL" id="BAAADS010000018">
    <property type="protein sequence ID" value="GAA0608750.1"/>
    <property type="molecule type" value="Genomic_DNA"/>
</dbReference>
<sequence length="83" mass="9351">MSQLTVGLIPCPDAPEKLADNFKKKLPDFLTKNVSKQVEWSIEVTTDPLIGSAEDTQELMDETDAVKKEKNWDIAMLNRLAFV</sequence>
<reference evidence="1 2" key="1">
    <citation type="journal article" date="2019" name="Int. J. Syst. Evol. Microbiol.">
        <title>The Global Catalogue of Microorganisms (GCM) 10K type strain sequencing project: providing services to taxonomists for standard genome sequencing and annotation.</title>
        <authorList>
            <consortium name="The Broad Institute Genomics Platform"/>
            <consortium name="The Broad Institute Genome Sequencing Center for Infectious Disease"/>
            <person name="Wu L."/>
            <person name="Ma J."/>
        </authorList>
    </citation>
    <scope>NUCLEOTIDE SEQUENCE [LARGE SCALE GENOMIC DNA]</scope>
    <source>
        <strain evidence="1 2">JCM 15395</strain>
    </source>
</reference>
<gene>
    <name evidence="1" type="ORF">GCM10009001_27630</name>
</gene>
<proteinExistence type="predicted"/>
<comment type="caution">
    <text evidence="1">The sequence shown here is derived from an EMBL/GenBank/DDBJ whole genome shotgun (WGS) entry which is preliminary data.</text>
</comment>
<evidence type="ECO:0000313" key="1">
    <source>
        <dbReference type="EMBL" id="GAA0608750.1"/>
    </source>
</evidence>